<accession>A0ABS4NX35</accession>
<gene>
    <name evidence="1" type="ORF">J2Z70_004806</name>
</gene>
<sequence>MECIVHFEVQHAEGVKPLRGLLFLEEGKTPGERELVEMFKDMKFNVRLDNREKWIFKPVAPGESYSEIRITSFDNGKKSSTTEGELKSIVGNLLPQKPTGI</sequence>
<dbReference type="EMBL" id="JAGGLV010000019">
    <property type="protein sequence ID" value="MBP2114623.1"/>
    <property type="molecule type" value="Genomic_DNA"/>
</dbReference>
<protein>
    <submittedName>
        <fullName evidence="1">Uncharacterized protein</fullName>
    </submittedName>
</protein>
<proteinExistence type="predicted"/>
<dbReference type="RefSeq" id="WP_036722149.1">
    <property type="nucleotide sequence ID" value="NZ_JAGGLV010000019.1"/>
</dbReference>
<organism evidence="1 2">
    <name type="scientific">Paenibacillus silagei</name>
    <dbReference type="NCBI Taxonomy" id="1670801"/>
    <lineage>
        <taxon>Bacteria</taxon>
        <taxon>Bacillati</taxon>
        <taxon>Bacillota</taxon>
        <taxon>Bacilli</taxon>
        <taxon>Bacillales</taxon>
        <taxon>Paenibacillaceae</taxon>
        <taxon>Paenibacillus</taxon>
    </lineage>
</organism>
<evidence type="ECO:0000313" key="2">
    <source>
        <dbReference type="Proteomes" id="UP000773462"/>
    </source>
</evidence>
<comment type="caution">
    <text evidence="1">The sequence shown here is derived from an EMBL/GenBank/DDBJ whole genome shotgun (WGS) entry which is preliminary data.</text>
</comment>
<reference evidence="1 2" key="1">
    <citation type="submission" date="2021-03" db="EMBL/GenBank/DDBJ databases">
        <title>Genomic Encyclopedia of Type Strains, Phase IV (KMG-IV): sequencing the most valuable type-strain genomes for metagenomic binning, comparative biology and taxonomic classification.</title>
        <authorList>
            <person name="Goeker M."/>
        </authorList>
    </citation>
    <scope>NUCLEOTIDE SEQUENCE [LARGE SCALE GENOMIC DNA]</scope>
    <source>
        <strain evidence="1 2">DSM 101953</strain>
    </source>
</reference>
<keyword evidence="2" id="KW-1185">Reference proteome</keyword>
<name>A0ABS4NX35_9BACL</name>
<dbReference type="Proteomes" id="UP000773462">
    <property type="component" value="Unassembled WGS sequence"/>
</dbReference>
<evidence type="ECO:0000313" key="1">
    <source>
        <dbReference type="EMBL" id="MBP2114623.1"/>
    </source>
</evidence>